<evidence type="ECO:0000256" key="1">
    <source>
        <dbReference type="SAM" id="MobiDB-lite"/>
    </source>
</evidence>
<name>A0A2Z4Y5D8_SUMC1</name>
<protein>
    <submittedName>
        <fullName evidence="2">Ferredoxin</fullName>
    </submittedName>
</protein>
<evidence type="ECO:0000313" key="3">
    <source>
        <dbReference type="Proteomes" id="UP000262583"/>
    </source>
</evidence>
<dbReference type="PANTHER" id="PTHR42773:SF1">
    <property type="entry name" value="METALLO-BETA-LACTAMASE FAMILY PROTEIN"/>
    <property type="match status" value="1"/>
</dbReference>
<accession>A0A2Z4Y5D8</accession>
<evidence type="ECO:0000313" key="2">
    <source>
        <dbReference type="EMBL" id="AXA35733.1"/>
    </source>
</evidence>
<dbReference type="EMBL" id="CP030759">
    <property type="protein sequence ID" value="AXA35733.1"/>
    <property type="molecule type" value="Genomic_DNA"/>
</dbReference>
<dbReference type="KEGG" id="schv:BRCON_0956"/>
<feature type="region of interest" description="Disordered" evidence="1">
    <location>
        <begin position="48"/>
        <end position="77"/>
    </location>
</feature>
<dbReference type="AlphaFoldDB" id="A0A2Z4Y5D8"/>
<sequence>MADKSNRLPDNAPGKWYVDNTCIDCDACRQVAPNNFARNEEAGYSYVSKQPENEEEEKQCQEAMEGCPVESIGNDGD</sequence>
<dbReference type="Gene3D" id="3.30.70.20">
    <property type="match status" value="1"/>
</dbReference>
<organism evidence="2 3">
    <name type="scientific">Sumerlaea chitinivorans</name>
    <dbReference type="NCBI Taxonomy" id="2250252"/>
    <lineage>
        <taxon>Bacteria</taxon>
        <taxon>Candidatus Sumerlaeota</taxon>
        <taxon>Candidatus Sumerlaeia</taxon>
        <taxon>Candidatus Sumerlaeales</taxon>
        <taxon>Candidatus Sumerlaeaceae</taxon>
        <taxon>Candidatus Sumerlaea</taxon>
    </lineage>
</organism>
<dbReference type="Proteomes" id="UP000262583">
    <property type="component" value="Chromosome"/>
</dbReference>
<dbReference type="SUPFAM" id="SSF54862">
    <property type="entry name" value="4Fe-4S ferredoxins"/>
    <property type="match status" value="1"/>
</dbReference>
<gene>
    <name evidence="2" type="ORF">BRCON_0956</name>
</gene>
<dbReference type="PANTHER" id="PTHR42773">
    <property type="entry name" value="METALLO-BETA-LACTAMASE-RELATED"/>
    <property type="match status" value="1"/>
</dbReference>
<dbReference type="Pfam" id="PF13370">
    <property type="entry name" value="Fer4_13"/>
    <property type="match status" value="1"/>
</dbReference>
<reference evidence="2 3" key="1">
    <citation type="submission" date="2018-05" db="EMBL/GenBank/DDBJ databases">
        <title>A metagenomic window into the 2 km-deep terrestrial subsurface aquifer revealed taxonomically and functionally diverse microbial community comprising novel uncultured bacterial lineages.</title>
        <authorList>
            <person name="Kadnikov V.V."/>
            <person name="Mardanov A.V."/>
            <person name="Beletsky A.V."/>
            <person name="Banks D."/>
            <person name="Pimenov N.V."/>
            <person name="Frank Y.A."/>
            <person name="Karnachuk O.V."/>
            <person name="Ravin N.V."/>
        </authorList>
    </citation>
    <scope>NUCLEOTIDE SEQUENCE [LARGE SCALE GENOMIC DNA]</scope>
    <source>
        <strain evidence="2">BY</strain>
    </source>
</reference>
<proteinExistence type="predicted"/>